<gene>
    <name evidence="1" type="ORF">N7476_010466</name>
</gene>
<protein>
    <submittedName>
        <fullName evidence="1">Uncharacterized protein</fullName>
    </submittedName>
</protein>
<reference evidence="1" key="2">
    <citation type="journal article" date="2023" name="IMA Fungus">
        <title>Comparative genomic study of the Penicillium genus elucidates a diverse pangenome and 15 lateral gene transfer events.</title>
        <authorList>
            <person name="Petersen C."/>
            <person name="Sorensen T."/>
            <person name="Nielsen M.R."/>
            <person name="Sondergaard T.E."/>
            <person name="Sorensen J.L."/>
            <person name="Fitzpatrick D.A."/>
            <person name="Frisvad J.C."/>
            <person name="Nielsen K.L."/>
        </authorList>
    </citation>
    <scope>NUCLEOTIDE SEQUENCE</scope>
    <source>
        <strain evidence="1">IBT 21472</strain>
    </source>
</reference>
<reference evidence="1" key="1">
    <citation type="submission" date="2022-12" db="EMBL/GenBank/DDBJ databases">
        <authorList>
            <person name="Petersen C."/>
        </authorList>
    </citation>
    <scope>NUCLEOTIDE SEQUENCE</scope>
    <source>
        <strain evidence="1">IBT 21472</strain>
    </source>
</reference>
<name>A0A9W9PQA1_9EURO</name>
<accession>A0A9W9PQA1</accession>
<evidence type="ECO:0000313" key="2">
    <source>
        <dbReference type="Proteomes" id="UP001147746"/>
    </source>
</evidence>
<dbReference type="Proteomes" id="UP001147746">
    <property type="component" value="Unassembled WGS sequence"/>
</dbReference>
<proteinExistence type="predicted"/>
<keyword evidence="2" id="KW-1185">Reference proteome</keyword>
<dbReference type="AlphaFoldDB" id="A0A9W9PQA1"/>
<comment type="caution">
    <text evidence="1">The sequence shown here is derived from an EMBL/GenBank/DDBJ whole genome shotgun (WGS) entry which is preliminary data.</text>
</comment>
<sequence length="378" mass="43988">MRGFPAFSLKLQTTLTTQTLERHLGRKKRAPYAEMDPTLSSITFTDYADQSQSALFSILPPEIRSEIFAFALASAPDTTQPIDQDEYCIRPGYETRHFSWTQLLRTCKRVYMEAWFMPFIWSEHTFYMARADRSPRRTMSVRKMQECLDLIYHRHGEVQGGQVRLFAQLFMLEKSRDFMGLFNPGLPHFYPKSVTITLRYTDTWEWEVNRALHISGKWCRWMVLPRSVTSFKMDIESIERRKDEVDYIANEAAKKWHFKRTDGVNLLAQSSDISISRWTGSSILGGRRWVRDEVRPGQLDYYVATVTWRPSEDSIGDRPQRAPDLTVEWARPLPPNLGYDCLPEDTLQRLNISMDTPAEEAVAQFATLTVTERSLVLT</sequence>
<organism evidence="1 2">
    <name type="scientific">Penicillium atrosanguineum</name>
    <dbReference type="NCBI Taxonomy" id="1132637"/>
    <lineage>
        <taxon>Eukaryota</taxon>
        <taxon>Fungi</taxon>
        <taxon>Dikarya</taxon>
        <taxon>Ascomycota</taxon>
        <taxon>Pezizomycotina</taxon>
        <taxon>Eurotiomycetes</taxon>
        <taxon>Eurotiomycetidae</taxon>
        <taxon>Eurotiales</taxon>
        <taxon>Aspergillaceae</taxon>
        <taxon>Penicillium</taxon>
    </lineage>
</organism>
<dbReference type="EMBL" id="JAPZBO010000009">
    <property type="protein sequence ID" value="KAJ5303667.1"/>
    <property type="molecule type" value="Genomic_DNA"/>
</dbReference>
<evidence type="ECO:0000313" key="1">
    <source>
        <dbReference type="EMBL" id="KAJ5303667.1"/>
    </source>
</evidence>